<name>A0ABV0TKV1_9TELE</name>
<dbReference type="EMBL" id="JAHRIQ010037281">
    <property type="protein sequence ID" value="MEQ2233522.1"/>
    <property type="molecule type" value="Genomic_DNA"/>
</dbReference>
<accession>A0ABV0TKV1</accession>
<dbReference type="Proteomes" id="UP001482620">
    <property type="component" value="Unassembled WGS sequence"/>
</dbReference>
<evidence type="ECO:0000313" key="3">
    <source>
        <dbReference type="Proteomes" id="UP001482620"/>
    </source>
</evidence>
<protein>
    <submittedName>
        <fullName evidence="2">Uncharacterized protein</fullName>
    </submittedName>
</protein>
<comment type="caution">
    <text evidence="2">The sequence shown here is derived from an EMBL/GenBank/DDBJ whole genome shotgun (WGS) entry which is preliminary data.</text>
</comment>
<keyword evidence="1" id="KW-1133">Transmembrane helix</keyword>
<organism evidence="2 3">
    <name type="scientific">Ilyodon furcidens</name>
    <name type="common">goldbreast splitfin</name>
    <dbReference type="NCBI Taxonomy" id="33524"/>
    <lineage>
        <taxon>Eukaryota</taxon>
        <taxon>Metazoa</taxon>
        <taxon>Chordata</taxon>
        <taxon>Craniata</taxon>
        <taxon>Vertebrata</taxon>
        <taxon>Euteleostomi</taxon>
        <taxon>Actinopterygii</taxon>
        <taxon>Neopterygii</taxon>
        <taxon>Teleostei</taxon>
        <taxon>Neoteleostei</taxon>
        <taxon>Acanthomorphata</taxon>
        <taxon>Ovalentaria</taxon>
        <taxon>Atherinomorphae</taxon>
        <taxon>Cyprinodontiformes</taxon>
        <taxon>Goodeidae</taxon>
        <taxon>Ilyodon</taxon>
    </lineage>
</organism>
<reference evidence="2 3" key="1">
    <citation type="submission" date="2021-06" db="EMBL/GenBank/DDBJ databases">
        <authorList>
            <person name="Palmer J.M."/>
        </authorList>
    </citation>
    <scope>NUCLEOTIDE SEQUENCE [LARGE SCALE GENOMIC DNA]</scope>
    <source>
        <strain evidence="3">if_2019</strain>
        <tissue evidence="2">Muscle</tissue>
    </source>
</reference>
<feature type="transmembrane region" description="Helical" evidence="1">
    <location>
        <begin position="20"/>
        <end position="38"/>
    </location>
</feature>
<evidence type="ECO:0000313" key="2">
    <source>
        <dbReference type="EMBL" id="MEQ2233522.1"/>
    </source>
</evidence>
<keyword evidence="3" id="KW-1185">Reference proteome</keyword>
<evidence type="ECO:0000256" key="1">
    <source>
        <dbReference type="SAM" id="Phobius"/>
    </source>
</evidence>
<keyword evidence="1" id="KW-0472">Membrane</keyword>
<proteinExistence type="predicted"/>
<keyword evidence="1" id="KW-0812">Transmembrane</keyword>
<gene>
    <name evidence="2" type="ORF">ILYODFUR_022725</name>
</gene>
<sequence>MYNHYNRIYSPTLKINGKRVLIRLSIKLLVGTIVQLFYDRKTKYFQQSLGKRWGTPWTIRKSQGNTETHRKNNHTNTNTQRPIYLTVMVCGLWEEAGVP</sequence>